<keyword evidence="1" id="KW-0812">Transmembrane</keyword>
<comment type="caution">
    <text evidence="2">The sequence shown here is derived from an EMBL/GenBank/DDBJ whole genome shotgun (WGS) entry which is preliminary data.</text>
</comment>
<dbReference type="Proteomes" id="UP000705983">
    <property type="component" value="Unassembled WGS sequence"/>
</dbReference>
<feature type="transmembrane region" description="Helical" evidence="1">
    <location>
        <begin position="66"/>
        <end position="86"/>
    </location>
</feature>
<evidence type="ECO:0000313" key="3">
    <source>
        <dbReference type="Proteomes" id="UP000705983"/>
    </source>
</evidence>
<evidence type="ECO:0008006" key="4">
    <source>
        <dbReference type="Google" id="ProtNLM"/>
    </source>
</evidence>
<keyword evidence="1" id="KW-1133">Transmembrane helix</keyword>
<organism evidence="2 3">
    <name type="scientific">Flaviflexus equikiangi</name>
    <dbReference type="NCBI Taxonomy" id="2758573"/>
    <lineage>
        <taxon>Bacteria</taxon>
        <taxon>Bacillati</taxon>
        <taxon>Actinomycetota</taxon>
        <taxon>Actinomycetes</taxon>
        <taxon>Actinomycetales</taxon>
        <taxon>Actinomycetaceae</taxon>
        <taxon>Flaviflexus</taxon>
    </lineage>
</organism>
<sequence>MDVLIAVLALLISAACGWPVVEGILALARIVPEDTGTRDDLLIEPKAPPERHVLRGGAVIGVLERVATTGLVLVGQAGLIAAVIAVKSLGRWSELRDDPAVSERFIIGSLASYLWAGTCGFVGLLLIT</sequence>
<evidence type="ECO:0000256" key="1">
    <source>
        <dbReference type="SAM" id="Phobius"/>
    </source>
</evidence>
<protein>
    <recommendedName>
        <fullName evidence="4">DUF350 domain-containing protein</fullName>
    </recommendedName>
</protein>
<dbReference type="RefSeq" id="WP_204736281.1">
    <property type="nucleotide sequence ID" value="NZ_CP059676.1"/>
</dbReference>
<evidence type="ECO:0000313" key="2">
    <source>
        <dbReference type="EMBL" id="MBM9433128.1"/>
    </source>
</evidence>
<dbReference type="EMBL" id="JAFFJS010000003">
    <property type="protein sequence ID" value="MBM9433128.1"/>
    <property type="molecule type" value="Genomic_DNA"/>
</dbReference>
<keyword evidence="1" id="KW-0472">Membrane</keyword>
<feature type="transmembrane region" description="Helical" evidence="1">
    <location>
        <begin position="106"/>
        <end position="127"/>
    </location>
</feature>
<name>A0ABS2TFI0_9ACTO</name>
<gene>
    <name evidence="2" type="ORF">JVW63_05385</name>
</gene>
<accession>A0ABS2TFI0</accession>
<keyword evidence="3" id="KW-1185">Reference proteome</keyword>
<reference evidence="3" key="1">
    <citation type="submission" date="2021-02" db="EMBL/GenBank/DDBJ databases">
        <title>Leucobacter sp. CX169.</title>
        <authorList>
            <person name="Cheng Y."/>
        </authorList>
    </citation>
    <scope>NUCLEOTIDE SEQUENCE [LARGE SCALE GENOMIC DNA]</scope>
    <source>
        <strain evidence="3">JY899</strain>
    </source>
</reference>
<proteinExistence type="predicted"/>